<evidence type="ECO:0000313" key="2">
    <source>
        <dbReference type="Proteomes" id="UP000032221"/>
    </source>
</evidence>
<evidence type="ECO:0000313" key="1">
    <source>
        <dbReference type="EMBL" id="KIU13640.1"/>
    </source>
</evidence>
<dbReference type="EMBL" id="JXST01000074">
    <property type="protein sequence ID" value="KIU13640.1"/>
    <property type="molecule type" value="Genomic_DNA"/>
</dbReference>
<reference evidence="1 2" key="1">
    <citation type="submission" date="2015-01" db="EMBL/GenBank/DDBJ databases">
        <title>Genome sequence of Mycobacterium llatzerense and Mycobacterium immunogenum recovered from brain abscess.</title>
        <authorList>
            <person name="Greninger A.L."/>
            <person name="Langelier C."/>
            <person name="Cunningham G."/>
            <person name="Chiu C.Y."/>
            <person name="Miller S."/>
        </authorList>
    </citation>
    <scope>NUCLEOTIDE SEQUENCE [LARGE SCALE GENOMIC DNA]</scope>
    <source>
        <strain evidence="1 2">CLUC14</strain>
    </source>
</reference>
<organism evidence="1 2">
    <name type="scientific">Mycolicibacterium llatzerense</name>
    <dbReference type="NCBI Taxonomy" id="280871"/>
    <lineage>
        <taxon>Bacteria</taxon>
        <taxon>Bacillati</taxon>
        <taxon>Actinomycetota</taxon>
        <taxon>Actinomycetes</taxon>
        <taxon>Mycobacteriales</taxon>
        <taxon>Mycobacteriaceae</taxon>
        <taxon>Mycolicibacterium</taxon>
    </lineage>
</organism>
<dbReference type="AlphaFoldDB" id="A0A0D1KXZ5"/>
<name>A0A0D1KXZ5_9MYCO</name>
<dbReference type="OrthoDB" id="4618578at2"/>
<protein>
    <submittedName>
        <fullName evidence="1">Uncharacterized protein</fullName>
    </submittedName>
</protein>
<dbReference type="PATRIC" id="fig|280871.6.peg.5970"/>
<dbReference type="STRING" id="280871.TL10_28780"/>
<gene>
    <name evidence="1" type="ORF">TL10_28780</name>
</gene>
<sequence>MTTTTYVATVAPFDTAATEDSGPLARVRYVTENHTFVRVTRVQHDVLPAVTGYGIEFWLTVDTLARQVHRHILELIAARKIHQVTSFQELSPEHRAKIDNSPELADLGPNGLLYVHLRVTDLLRFG</sequence>
<dbReference type="Proteomes" id="UP000032221">
    <property type="component" value="Unassembled WGS sequence"/>
</dbReference>
<dbReference type="RefSeq" id="WP_016895526.1">
    <property type="nucleotide sequence ID" value="NZ_JXST01000074.1"/>
</dbReference>
<comment type="caution">
    <text evidence="1">The sequence shown here is derived from an EMBL/GenBank/DDBJ whole genome shotgun (WGS) entry which is preliminary data.</text>
</comment>
<proteinExistence type="predicted"/>
<keyword evidence="2" id="KW-1185">Reference proteome</keyword>
<accession>A0A0D1KXZ5</accession>